<gene>
    <name evidence="2" type="ORF">SAVERM_1210</name>
</gene>
<sequence length="49" mass="5389">MRRAARDPTRRPNAMRRAAPVSLSWARGGARPLGPGRQPTRRPGTATRP</sequence>
<reference evidence="2 3" key="3">
    <citation type="journal article" date="2014" name="J. Ind. Microbiol. Biotechnol.">
        <title>Genome mining of the Streptomyces avermitilis genome and development of genome-minimized hosts for heterologous expression of biosynthetic gene clusters.</title>
        <authorList>
            <person name="Ikeda H."/>
            <person name="Shin-ya K."/>
            <person name="Omura S."/>
        </authorList>
    </citation>
    <scope>NUCLEOTIDE SEQUENCE [LARGE SCALE GENOMIC DNA]</scope>
    <source>
        <strain evidence="3">ATCC 31267 / DSM 46492 / JCM 5070 / NBRC 14893 / NCIMB 12804 / NRRL 8165 / MA-4680</strain>
    </source>
</reference>
<evidence type="ECO:0000313" key="2">
    <source>
        <dbReference type="EMBL" id="BAC68920.1"/>
    </source>
</evidence>
<reference evidence="2 3" key="1">
    <citation type="journal article" date="2001" name="Proc. Natl. Acad. Sci. U.S.A.">
        <title>Genome sequence of an industrial microorganism Streptomyces avermitilis: deducing the ability of producing secondary metabolites.</title>
        <authorList>
            <person name="Omura S."/>
            <person name="Ikeda H."/>
            <person name="Ishikawa J."/>
            <person name="Hanamoto A."/>
            <person name="Takahashi C."/>
            <person name="Shinose M."/>
            <person name="Takahashi Y."/>
            <person name="Horikawa H."/>
            <person name="Nakazawa H."/>
            <person name="Osonoe T."/>
            <person name="Kikuchi H."/>
            <person name="Shiba T."/>
            <person name="Sakaki Y."/>
            <person name="Hattori M."/>
        </authorList>
    </citation>
    <scope>NUCLEOTIDE SEQUENCE [LARGE SCALE GENOMIC DNA]</scope>
    <source>
        <strain evidence="3">ATCC 31267 / DSM 46492 / JCM 5070 / NBRC 14893 / NCIMB 12804 / NRRL 8165 / MA-4680</strain>
    </source>
</reference>
<reference evidence="2 3" key="2">
    <citation type="journal article" date="2003" name="Nat. Biotechnol.">
        <title>Complete genome sequence and comparative analysis of the industrial microorganism Streptomyces avermitilis.</title>
        <authorList>
            <person name="Ikeda H."/>
            <person name="Ishikawa J."/>
            <person name="Hanamoto A."/>
            <person name="Shinose M."/>
            <person name="Kikuchi H."/>
            <person name="Shiba T."/>
            <person name="Sakaki Y."/>
            <person name="Hattori M."/>
            <person name="Omura S."/>
        </authorList>
    </citation>
    <scope>NUCLEOTIDE SEQUENCE [LARGE SCALE GENOMIC DNA]</scope>
    <source>
        <strain evidence="3">ATCC 31267 / DSM 46492 / JCM 5070 / NBRC 14893 / NCIMB 12804 / NRRL 8165 / MA-4680</strain>
    </source>
</reference>
<organism evidence="2 3">
    <name type="scientific">Streptomyces avermitilis (strain ATCC 31267 / DSM 46492 / JCM 5070 / NBRC 14893 / NCIMB 12804 / NRRL 8165 / MA-4680)</name>
    <dbReference type="NCBI Taxonomy" id="227882"/>
    <lineage>
        <taxon>Bacteria</taxon>
        <taxon>Bacillati</taxon>
        <taxon>Actinomycetota</taxon>
        <taxon>Actinomycetes</taxon>
        <taxon>Kitasatosporales</taxon>
        <taxon>Streptomycetaceae</taxon>
        <taxon>Streptomyces</taxon>
    </lineage>
</organism>
<protein>
    <submittedName>
        <fullName evidence="2">Uncharacterized protein</fullName>
    </submittedName>
</protein>
<feature type="compositionally biased region" description="Basic and acidic residues" evidence="1">
    <location>
        <begin position="1"/>
        <end position="10"/>
    </location>
</feature>
<name>Q82NT1_STRAW</name>
<dbReference type="Proteomes" id="UP000000428">
    <property type="component" value="Chromosome"/>
</dbReference>
<feature type="region of interest" description="Disordered" evidence="1">
    <location>
        <begin position="1"/>
        <end position="49"/>
    </location>
</feature>
<dbReference type="HOGENOM" id="CLU_3141012_0_0_11"/>
<accession>Q82NT1</accession>
<keyword evidence="3" id="KW-1185">Reference proteome</keyword>
<dbReference type="AlphaFoldDB" id="Q82NT1"/>
<dbReference type="EMBL" id="BA000030">
    <property type="protein sequence ID" value="BAC68920.1"/>
    <property type="molecule type" value="Genomic_DNA"/>
</dbReference>
<proteinExistence type="predicted"/>
<evidence type="ECO:0000256" key="1">
    <source>
        <dbReference type="SAM" id="MobiDB-lite"/>
    </source>
</evidence>
<feature type="compositionally biased region" description="Low complexity" evidence="1">
    <location>
        <begin position="26"/>
        <end position="37"/>
    </location>
</feature>
<dbReference type="KEGG" id="sma:SAVERM_1210"/>
<evidence type="ECO:0000313" key="3">
    <source>
        <dbReference type="Proteomes" id="UP000000428"/>
    </source>
</evidence>